<dbReference type="SUPFAM" id="SSF55874">
    <property type="entry name" value="ATPase domain of HSP90 chaperone/DNA topoisomerase II/histidine kinase"/>
    <property type="match status" value="1"/>
</dbReference>
<evidence type="ECO:0000256" key="9">
    <source>
        <dbReference type="ARBA" id="ARBA00023012"/>
    </source>
</evidence>
<dbReference type="PRINTS" id="PR00344">
    <property type="entry name" value="BCTRLSENSOR"/>
</dbReference>
<comment type="subcellular location">
    <subcellularLocation>
        <location evidence="2">Cell membrane</location>
    </subcellularLocation>
</comment>
<dbReference type="InterPro" id="IPR003594">
    <property type="entry name" value="HATPase_dom"/>
</dbReference>
<dbReference type="SMART" id="SM00304">
    <property type="entry name" value="HAMP"/>
    <property type="match status" value="1"/>
</dbReference>
<accession>A0ABQ2XU20</accession>
<evidence type="ECO:0000256" key="10">
    <source>
        <dbReference type="ARBA" id="ARBA00023136"/>
    </source>
</evidence>
<evidence type="ECO:0000256" key="3">
    <source>
        <dbReference type="ARBA" id="ARBA00012438"/>
    </source>
</evidence>
<dbReference type="CDD" id="cd00075">
    <property type="entry name" value="HATPase"/>
    <property type="match status" value="1"/>
</dbReference>
<evidence type="ECO:0000256" key="4">
    <source>
        <dbReference type="ARBA" id="ARBA00022553"/>
    </source>
</evidence>
<proteinExistence type="predicted"/>
<evidence type="ECO:0000313" key="14">
    <source>
        <dbReference type="EMBL" id="GGX33593.1"/>
    </source>
</evidence>
<keyword evidence="8 11" id="KW-1133">Transmembrane helix</keyword>
<keyword evidence="9" id="KW-0902">Two-component regulatory system</keyword>
<dbReference type="Gene3D" id="6.10.340.10">
    <property type="match status" value="1"/>
</dbReference>
<dbReference type="PANTHER" id="PTHR45436">
    <property type="entry name" value="SENSOR HISTIDINE KINASE YKOH"/>
    <property type="match status" value="1"/>
</dbReference>
<dbReference type="EC" id="2.7.13.3" evidence="3"/>
<evidence type="ECO:0000256" key="7">
    <source>
        <dbReference type="ARBA" id="ARBA00022777"/>
    </source>
</evidence>
<dbReference type="SUPFAM" id="SSF158472">
    <property type="entry name" value="HAMP domain-like"/>
    <property type="match status" value="1"/>
</dbReference>
<dbReference type="GO" id="GO:0016301">
    <property type="term" value="F:kinase activity"/>
    <property type="evidence" value="ECO:0007669"/>
    <property type="project" value="UniProtKB-KW"/>
</dbReference>
<name>A0ABQ2XU20_9ACTN</name>
<dbReference type="Gene3D" id="1.10.287.130">
    <property type="match status" value="1"/>
</dbReference>
<evidence type="ECO:0000259" key="12">
    <source>
        <dbReference type="PROSITE" id="PS50109"/>
    </source>
</evidence>
<dbReference type="InterPro" id="IPR050428">
    <property type="entry name" value="TCS_sensor_his_kinase"/>
</dbReference>
<comment type="catalytic activity">
    <reaction evidence="1">
        <text>ATP + protein L-histidine = ADP + protein N-phospho-L-histidine.</text>
        <dbReference type="EC" id="2.7.13.3"/>
    </reaction>
</comment>
<evidence type="ECO:0000256" key="6">
    <source>
        <dbReference type="ARBA" id="ARBA00022692"/>
    </source>
</evidence>
<dbReference type="CDD" id="cd00082">
    <property type="entry name" value="HisKA"/>
    <property type="match status" value="1"/>
</dbReference>
<dbReference type="PROSITE" id="PS50885">
    <property type="entry name" value="HAMP"/>
    <property type="match status" value="1"/>
</dbReference>
<dbReference type="Proteomes" id="UP000617743">
    <property type="component" value="Unassembled WGS sequence"/>
</dbReference>
<dbReference type="InterPro" id="IPR003661">
    <property type="entry name" value="HisK_dim/P_dom"/>
</dbReference>
<dbReference type="PROSITE" id="PS50109">
    <property type="entry name" value="HIS_KIN"/>
    <property type="match status" value="1"/>
</dbReference>
<keyword evidence="10 11" id="KW-0472">Membrane</keyword>
<feature type="transmembrane region" description="Helical" evidence="11">
    <location>
        <begin position="31"/>
        <end position="54"/>
    </location>
</feature>
<reference evidence="15" key="1">
    <citation type="journal article" date="2019" name="Int. J. Syst. Evol. Microbiol.">
        <title>The Global Catalogue of Microorganisms (GCM) 10K type strain sequencing project: providing services to taxonomists for standard genome sequencing and annotation.</title>
        <authorList>
            <consortium name="The Broad Institute Genomics Platform"/>
            <consortium name="The Broad Institute Genome Sequencing Center for Infectious Disease"/>
            <person name="Wu L."/>
            <person name="Ma J."/>
        </authorList>
    </citation>
    <scope>NUCLEOTIDE SEQUENCE [LARGE SCALE GENOMIC DNA]</scope>
    <source>
        <strain evidence="15">JCM 4866</strain>
    </source>
</reference>
<evidence type="ECO:0000256" key="1">
    <source>
        <dbReference type="ARBA" id="ARBA00000085"/>
    </source>
</evidence>
<keyword evidence="15" id="KW-1185">Reference proteome</keyword>
<organism evidence="14 15">
    <name type="scientific">Streptomyces lomondensis</name>
    <dbReference type="NCBI Taxonomy" id="68229"/>
    <lineage>
        <taxon>Bacteria</taxon>
        <taxon>Bacillati</taxon>
        <taxon>Actinomycetota</taxon>
        <taxon>Actinomycetes</taxon>
        <taxon>Kitasatosporales</taxon>
        <taxon>Streptomycetaceae</taxon>
        <taxon>Streptomyces</taxon>
    </lineage>
</organism>
<evidence type="ECO:0000256" key="11">
    <source>
        <dbReference type="SAM" id="Phobius"/>
    </source>
</evidence>
<dbReference type="Pfam" id="PF02518">
    <property type="entry name" value="HATPase_c"/>
    <property type="match status" value="1"/>
</dbReference>
<gene>
    <name evidence="14" type="ORF">GCM10010383_74860</name>
</gene>
<dbReference type="CDD" id="cd06225">
    <property type="entry name" value="HAMP"/>
    <property type="match status" value="1"/>
</dbReference>
<feature type="domain" description="HAMP" evidence="13">
    <location>
        <begin position="216"/>
        <end position="268"/>
    </location>
</feature>
<dbReference type="InterPro" id="IPR036097">
    <property type="entry name" value="HisK_dim/P_sf"/>
</dbReference>
<dbReference type="Pfam" id="PF00512">
    <property type="entry name" value="HisKA"/>
    <property type="match status" value="1"/>
</dbReference>
<dbReference type="InterPro" id="IPR036890">
    <property type="entry name" value="HATPase_C_sf"/>
</dbReference>
<sequence>MTPVGTTESEAPQQAVGRFGHHPLRSIRVRLLGRMLVLVGLTLASLTVAESFILTARLNERVDRELAHDVAAFRSFAAKSAGGSGPAPGGVRALFVSYLEGSIPEHGQTLITLVDGEPYRRSAEEPLARLDTDRALMRRAAAVRSPCYGSTKSTAGSVRFVAVPVAVAGDSARGVLIIAHFTQQERSHINESIRTQIYLGLGAMLLSACVGWIFATRIVAPLRVLRDTARSIHESDITRRIPVHDKDEIGQLAGTFNDMLDRLDDAFTTKRQFMNDVGHELRTPITIVLSQLETLPDEPEARSQTVAVITDELHRMHRMAEELLMLAKARRPDALRPEDLSISELIEEVYVKAAALAERRWLLDFEENPHRDTLHADRHLLTQAMIQLAQNAAQHTEAHGRIWIGGRAGADRVELWVKDTGPGIRLADQQRIFERFARAEESRGRTGAGLGLAIVKAIAEAHHGEIQVDSAPGQGATFTLRIPYVTHALNGGPRKP</sequence>
<feature type="transmembrane region" description="Helical" evidence="11">
    <location>
        <begin position="197"/>
        <end position="215"/>
    </location>
</feature>
<keyword evidence="7 14" id="KW-0418">Kinase</keyword>
<dbReference type="EMBL" id="BMWC01000018">
    <property type="protein sequence ID" value="GGX33593.1"/>
    <property type="molecule type" value="Genomic_DNA"/>
</dbReference>
<dbReference type="InterPro" id="IPR003660">
    <property type="entry name" value="HAMP_dom"/>
</dbReference>
<dbReference type="SMART" id="SM00388">
    <property type="entry name" value="HisKA"/>
    <property type="match status" value="1"/>
</dbReference>
<keyword evidence="4" id="KW-0597">Phosphoprotein</keyword>
<dbReference type="InterPro" id="IPR004358">
    <property type="entry name" value="Sig_transdc_His_kin-like_C"/>
</dbReference>
<feature type="domain" description="Histidine kinase" evidence="12">
    <location>
        <begin position="276"/>
        <end position="486"/>
    </location>
</feature>
<dbReference type="SUPFAM" id="SSF47384">
    <property type="entry name" value="Homodimeric domain of signal transducing histidine kinase"/>
    <property type="match status" value="1"/>
</dbReference>
<dbReference type="PANTHER" id="PTHR45436:SF5">
    <property type="entry name" value="SENSOR HISTIDINE KINASE TRCS"/>
    <property type="match status" value="1"/>
</dbReference>
<dbReference type="Pfam" id="PF00672">
    <property type="entry name" value="HAMP"/>
    <property type="match status" value="1"/>
</dbReference>
<evidence type="ECO:0000259" key="13">
    <source>
        <dbReference type="PROSITE" id="PS50885"/>
    </source>
</evidence>
<evidence type="ECO:0000256" key="5">
    <source>
        <dbReference type="ARBA" id="ARBA00022679"/>
    </source>
</evidence>
<keyword evidence="6 11" id="KW-0812">Transmembrane</keyword>
<evidence type="ECO:0000313" key="15">
    <source>
        <dbReference type="Proteomes" id="UP000617743"/>
    </source>
</evidence>
<evidence type="ECO:0000256" key="8">
    <source>
        <dbReference type="ARBA" id="ARBA00022989"/>
    </source>
</evidence>
<protein>
    <recommendedName>
        <fullName evidence="3">histidine kinase</fullName>
        <ecNumber evidence="3">2.7.13.3</ecNumber>
    </recommendedName>
</protein>
<evidence type="ECO:0000256" key="2">
    <source>
        <dbReference type="ARBA" id="ARBA00004236"/>
    </source>
</evidence>
<keyword evidence="5" id="KW-0808">Transferase</keyword>
<dbReference type="SMART" id="SM00387">
    <property type="entry name" value="HATPase_c"/>
    <property type="match status" value="1"/>
</dbReference>
<dbReference type="InterPro" id="IPR005467">
    <property type="entry name" value="His_kinase_dom"/>
</dbReference>
<dbReference type="Gene3D" id="3.30.565.10">
    <property type="entry name" value="Histidine kinase-like ATPase, C-terminal domain"/>
    <property type="match status" value="1"/>
</dbReference>
<comment type="caution">
    <text evidence="14">The sequence shown here is derived from an EMBL/GenBank/DDBJ whole genome shotgun (WGS) entry which is preliminary data.</text>
</comment>